<organism evidence="12 13">
    <name type="scientific">Elsinoe australis</name>
    <dbReference type="NCBI Taxonomy" id="40998"/>
    <lineage>
        <taxon>Eukaryota</taxon>
        <taxon>Fungi</taxon>
        <taxon>Dikarya</taxon>
        <taxon>Ascomycota</taxon>
        <taxon>Pezizomycotina</taxon>
        <taxon>Dothideomycetes</taxon>
        <taxon>Dothideomycetidae</taxon>
        <taxon>Myriangiales</taxon>
        <taxon>Elsinoaceae</taxon>
        <taxon>Elsinoe</taxon>
    </lineage>
</organism>
<evidence type="ECO:0000313" key="12">
    <source>
        <dbReference type="EMBL" id="PSK54732.1"/>
    </source>
</evidence>
<comment type="caution">
    <text evidence="8">Lacks conserved residue(s) required for the propagation of feature annotation.</text>
</comment>
<comment type="caution">
    <text evidence="12">The sequence shown here is derived from an EMBL/GenBank/DDBJ whole genome shotgun (WGS) entry which is preliminary data.</text>
</comment>
<dbReference type="Pfam" id="PF01734">
    <property type="entry name" value="Patatin"/>
    <property type="match status" value="1"/>
</dbReference>
<keyword evidence="13" id="KW-1185">Reference proteome</keyword>
<dbReference type="CDD" id="cd19757">
    <property type="entry name" value="Bbox1"/>
    <property type="match status" value="1"/>
</dbReference>
<dbReference type="InterPro" id="IPR002641">
    <property type="entry name" value="PNPLA_dom"/>
</dbReference>
<dbReference type="PROSITE" id="PS00518">
    <property type="entry name" value="ZF_RING_1"/>
    <property type="match status" value="1"/>
</dbReference>
<dbReference type="GO" id="GO:0019369">
    <property type="term" value="P:arachidonate metabolic process"/>
    <property type="evidence" value="ECO:0007669"/>
    <property type="project" value="TreeGrafter"/>
</dbReference>
<evidence type="ECO:0000259" key="10">
    <source>
        <dbReference type="PROSITE" id="PS50089"/>
    </source>
</evidence>
<feature type="compositionally biased region" description="Low complexity" evidence="9">
    <location>
        <begin position="1234"/>
        <end position="1252"/>
    </location>
</feature>
<dbReference type="CDD" id="cd16449">
    <property type="entry name" value="RING-HC"/>
    <property type="match status" value="1"/>
</dbReference>
<proteinExistence type="predicted"/>
<dbReference type="SUPFAM" id="SSF52151">
    <property type="entry name" value="FabD/lysophospholipase-like"/>
    <property type="match status" value="1"/>
</dbReference>
<dbReference type="EMBL" id="NHZQ01000072">
    <property type="protein sequence ID" value="PSK54732.1"/>
    <property type="molecule type" value="Genomic_DNA"/>
</dbReference>
<evidence type="ECO:0000256" key="2">
    <source>
        <dbReference type="ARBA" id="ARBA00022771"/>
    </source>
</evidence>
<accession>A0A2P8A2N7</accession>
<feature type="domain" description="RING-type" evidence="10">
    <location>
        <begin position="655"/>
        <end position="699"/>
    </location>
</feature>
<name>A0A2P8A2N7_9PEZI</name>
<dbReference type="GO" id="GO:0016042">
    <property type="term" value="P:lipid catabolic process"/>
    <property type="evidence" value="ECO:0007669"/>
    <property type="project" value="UniProtKB-KW"/>
</dbReference>
<feature type="region of interest" description="Disordered" evidence="9">
    <location>
        <begin position="1321"/>
        <end position="1405"/>
    </location>
</feature>
<evidence type="ECO:0000259" key="11">
    <source>
        <dbReference type="PROSITE" id="PS51635"/>
    </source>
</evidence>
<dbReference type="STRING" id="40998.A0A2P8A2N7"/>
<gene>
    <name evidence="12" type="ORF">B9Z65_3821</name>
</gene>
<dbReference type="CDD" id="cd07199">
    <property type="entry name" value="Pat17_PNPLA8_PNPLA9_like"/>
    <property type="match status" value="1"/>
</dbReference>
<dbReference type="GO" id="GO:0016020">
    <property type="term" value="C:membrane"/>
    <property type="evidence" value="ECO:0007669"/>
    <property type="project" value="TreeGrafter"/>
</dbReference>
<feature type="compositionally biased region" description="Pro residues" evidence="9">
    <location>
        <begin position="1347"/>
        <end position="1356"/>
    </location>
</feature>
<dbReference type="PANTHER" id="PTHR24185:SF1">
    <property type="entry name" value="CALCIUM-INDEPENDENT PHOSPHOLIPASE A2-GAMMA"/>
    <property type="match status" value="1"/>
</dbReference>
<dbReference type="SUPFAM" id="SSF52540">
    <property type="entry name" value="P-loop containing nucleoside triphosphate hydrolases"/>
    <property type="match status" value="1"/>
</dbReference>
<sequence length="1405" mass="158182">MPASDHEVSLELDMADGDKGECEDPRCTRNSNVTYFCVDCSSEYCTECWSLQGPHRPNKVGRDGLPHERTNANIFKRFKSILQPPAETLERVKTAHEQDSGSKWFGVTKDQSGRLKFDDYGRYSTLMSSLRPATEHVHRYPQLVSFVGVTNAGKSTIIKMLITRALEALRRPQGEQWATPLVGATIHDSVPTSGDVNLYADPRTHSSTLPILLADCEGFEGGERLPLGAMARWRMEKQSGHGEPAVGGSAASYNIEWAKTEDTRQREFAVMNLYPRILYTFSDVVVFVLRNPKTFQSAVLTKLLAWGQDSLDKSINQPALPHAIVVLNATDPTVDEREWNTSFATQNLLSSVRDAIDGPESVPQLQRLAEHWRSLGKNIHTVEDLLLQYYSSFQVVRVPSSRYMLMDDQVAKLQSMIETSCAKSFHAKRKARMLTDGDELSTYFQAGFRHFTTHLNVPFDFVEVSLRNNPIPSDFGGHILEVVTRTMTRFRKDADRLAWFFERLATMLASCVLFDTVRFRKGRMPELFRNYQHSIDWALSEFFEMHWPCAFTLGNRRCSVVKARHIKGHQDTSGVIAHGDYQANVSLEQAAPVFKYSLQNAMETIQRDFDYEADQTGKEDDLQDQQVALSLHKDYLRQFFTSVGIAAKLFSHSSCFVCLMHVPSHPLPCGHVLCSACVKAFGKPHGRSTVVVSHCPLHDESHPWTRWPDSVHIYFKPKGVGTRVLTLDSGGIRGIVQLEILREIEEALGNHVPIACFLDLIVGSGTGAVIAAALGIQKRRLASETIDMFMALCDMAYAPRLQIMPLMRLAQLMGGSGMYKTKPMREALEMAFGSERKVFGGGDSSHDKIKVGMAATTGAERQGVLLANYHRAEESQAYYRLERPHEPSLEMDLWEALAAVTATPGFFKPFVHEETHRMYLDASASIPNPSAIGERERRLIWPDTDHFDPDLFLNLGAGQNRYRITNKIKEYKAAKRAAVPKSAKTGFFAQASSLLSSTTKEEVLQAEIAWLAFEETLSPSLDANGRHYMRFNPDLDEDPPAVDDRSSLRSLRQTVRNRLKLPHRQTALQHLAHRFFATSFYFDLQSKTVRADGSYVCKGSIFTRFEDGSEYISMLGRFLQSRLTRSFQPYFLVHATADDPDSFTIPLSKTVIDTMVYRCIFELRDVEILVYDETRPTTITMFLSDHELLTSAGLPISGFPRWLLLDKSPRLVKEAHITTTSMAPQPEAAARRPTTSTTKSFGEGSSTSTSEETPPPPPSFPNFEQLGIKQRGQPSVDMINPLDPNVSSQRTNRFWTYIGPQHMARNREKYTEDELRKFVGDLDLDEQNPKPTDSPFAPSKSKFDAFPSPPSPPTPPSELEANEQVREWFVAKSRPQSGEEPEAQAEKKQAERPLSSPRHSLFPKT</sequence>
<keyword evidence="1" id="KW-0479">Metal-binding</keyword>
<dbReference type="InterPro" id="IPR016035">
    <property type="entry name" value="Acyl_Trfase/lysoPLipase"/>
</dbReference>
<dbReference type="PROSITE" id="PS50089">
    <property type="entry name" value="ZF_RING_2"/>
    <property type="match status" value="1"/>
</dbReference>
<evidence type="ECO:0000256" key="6">
    <source>
        <dbReference type="ARBA" id="ARBA00023098"/>
    </source>
</evidence>
<evidence type="ECO:0000313" key="13">
    <source>
        <dbReference type="Proteomes" id="UP000243723"/>
    </source>
</evidence>
<dbReference type="InterPro" id="IPR001841">
    <property type="entry name" value="Znf_RING"/>
</dbReference>
<dbReference type="InterPro" id="IPR027417">
    <property type="entry name" value="P-loop_NTPase"/>
</dbReference>
<evidence type="ECO:0000256" key="9">
    <source>
        <dbReference type="SAM" id="MobiDB-lite"/>
    </source>
</evidence>
<evidence type="ECO:0000256" key="8">
    <source>
        <dbReference type="PROSITE-ProRule" id="PRU01161"/>
    </source>
</evidence>
<protein>
    <recommendedName>
        <fullName evidence="14">PNPLA domain-containing protein</fullName>
    </recommendedName>
</protein>
<dbReference type="GO" id="GO:0008270">
    <property type="term" value="F:zinc ion binding"/>
    <property type="evidence" value="ECO:0007669"/>
    <property type="project" value="UniProtKB-KW"/>
</dbReference>
<dbReference type="Gene3D" id="3.40.1090.10">
    <property type="entry name" value="Cytosolic phospholipase A2 catalytic domain"/>
    <property type="match status" value="1"/>
</dbReference>
<reference evidence="12 13" key="1">
    <citation type="submission" date="2017-05" db="EMBL/GenBank/DDBJ databases">
        <title>Draft genome sequence of Elsinoe australis.</title>
        <authorList>
            <person name="Cheng Q."/>
        </authorList>
    </citation>
    <scope>NUCLEOTIDE SEQUENCE [LARGE SCALE GENOMIC DNA]</scope>
    <source>
        <strain evidence="12 13">NL1</strain>
    </source>
</reference>
<evidence type="ECO:0000256" key="5">
    <source>
        <dbReference type="ARBA" id="ARBA00022963"/>
    </source>
</evidence>
<evidence type="ECO:0000256" key="4">
    <source>
        <dbReference type="ARBA" id="ARBA00022833"/>
    </source>
</evidence>
<evidence type="ECO:0008006" key="14">
    <source>
        <dbReference type="Google" id="ProtNLM"/>
    </source>
</evidence>
<evidence type="ECO:0000256" key="7">
    <source>
        <dbReference type="PROSITE-ProRule" id="PRU00175"/>
    </source>
</evidence>
<keyword evidence="4" id="KW-0862">Zinc</keyword>
<keyword evidence="3" id="KW-0378">Hydrolase</keyword>
<dbReference type="GO" id="GO:0046486">
    <property type="term" value="P:glycerolipid metabolic process"/>
    <property type="evidence" value="ECO:0007669"/>
    <property type="project" value="UniProtKB-ARBA"/>
</dbReference>
<feature type="region of interest" description="Disordered" evidence="9">
    <location>
        <begin position="1217"/>
        <end position="1265"/>
    </location>
</feature>
<dbReference type="GO" id="GO:0047499">
    <property type="term" value="F:calcium-independent phospholipase A2 activity"/>
    <property type="evidence" value="ECO:0007669"/>
    <property type="project" value="TreeGrafter"/>
</dbReference>
<keyword evidence="5" id="KW-0442">Lipid degradation</keyword>
<keyword evidence="6" id="KW-0443">Lipid metabolism</keyword>
<dbReference type="OrthoDB" id="194358at2759"/>
<dbReference type="Proteomes" id="UP000243723">
    <property type="component" value="Unassembled WGS sequence"/>
</dbReference>
<dbReference type="PANTHER" id="PTHR24185">
    <property type="entry name" value="CALCIUM-INDEPENDENT PHOSPHOLIPASE A2-GAMMA"/>
    <property type="match status" value="1"/>
</dbReference>
<feature type="domain" description="PNPLA" evidence="11">
    <location>
        <begin position="725"/>
        <end position="934"/>
    </location>
</feature>
<evidence type="ECO:0000256" key="3">
    <source>
        <dbReference type="ARBA" id="ARBA00022801"/>
    </source>
</evidence>
<keyword evidence="2 7" id="KW-0863">Zinc-finger</keyword>
<dbReference type="PROSITE" id="PS51635">
    <property type="entry name" value="PNPLA"/>
    <property type="match status" value="1"/>
</dbReference>
<evidence type="ECO:0000256" key="1">
    <source>
        <dbReference type="ARBA" id="ARBA00022723"/>
    </source>
</evidence>
<dbReference type="InterPro" id="IPR017907">
    <property type="entry name" value="Znf_RING_CS"/>
</dbReference>